<protein>
    <recommendedName>
        <fullName evidence="1">Resolvase HTH domain-containing protein</fullName>
    </recommendedName>
</protein>
<dbReference type="RefSeq" id="WP_016713777.1">
    <property type="nucleotide sequence ID" value="NZ_MINH01000021.1"/>
</dbReference>
<organism evidence="2 3">
    <name type="scientific">Pseudomonas putida</name>
    <name type="common">Arthrobacter siderocapsulatus</name>
    <dbReference type="NCBI Taxonomy" id="303"/>
    <lineage>
        <taxon>Bacteria</taxon>
        <taxon>Pseudomonadati</taxon>
        <taxon>Pseudomonadota</taxon>
        <taxon>Gammaproteobacteria</taxon>
        <taxon>Pseudomonadales</taxon>
        <taxon>Pseudomonadaceae</taxon>
        <taxon>Pseudomonas</taxon>
    </lineage>
</organism>
<dbReference type="InterPro" id="IPR006120">
    <property type="entry name" value="Resolvase_HTH_dom"/>
</dbReference>
<dbReference type="GO" id="GO:0003677">
    <property type="term" value="F:DNA binding"/>
    <property type="evidence" value="ECO:0007669"/>
    <property type="project" value="InterPro"/>
</dbReference>
<dbReference type="GO" id="GO:0000150">
    <property type="term" value="F:DNA strand exchange activity"/>
    <property type="evidence" value="ECO:0007669"/>
    <property type="project" value="InterPro"/>
</dbReference>
<dbReference type="Pfam" id="PF02796">
    <property type="entry name" value="HTH_7"/>
    <property type="match status" value="1"/>
</dbReference>
<dbReference type="Gene3D" id="1.10.10.60">
    <property type="entry name" value="Homeodomain-like"/>
    <property type="match status" value="1"/>
</dbReference>
<name>A0A2S3WX65_PSEPU</name>
<dbReference type="Proteomes" id="UP000237230">
    <property type="component" value="Unassembled WGS sequence"/>
</dbReference>
<gene>
    <name evidence="2" type="ORF">BGP84_24530</name>
</gene>
<dbReference type="OrthoDB" id="7030805at2"/>
<accession>A0A2S3WX65</accession>
<proteinExistence type="predicted"/>
<evidence type="ECO:0000313" key="3">
    <source>
        <dbReference type="Proteomes" id="UP000237230"/>
    </source>
</evidence>
<evidence type="ECO:0000313" key="2">
    <source>
        <dbReference type="EMBL" id="POG06027.1"/>
    </source>
</evidence>
<comment type="caution">
    <text evidence="2">The sequence shown here is derived from an EMBL/GenBank/DDBJ whole genome shotgun (WGS) entry which is preliminary data.</text>
</comment>
<reference evidence="2 3" key="2">
    <citation type="submission" date="2018-03" db="EMBL/GenBank/DDBJ databases">
        <title>Draft genome of Pseudomonas putida strain KH-21-114.</title>
        <authorList>
            <person name="Yoshizawa S."/>
            <person name="Khan N.H."/>
            <person name="Nishimura M."/>
            <person name="Chiura H.X."/>
            <person name="Ogura Y."/>
            <person name="Hayashi T."/>
            <person name="Kogure K."/>
        </authorList>
    </citation>
    <scope>NUCLEOTIDE SEQUENCE [LARGE SCALE GENOMIC DNA]</scope>
    <source>
        <strain evidence="2 3">KH-21-114</strain>
    </source>
</reference>
<feature type="domain" description="Resolvase HTH" evidence="1">
    <location>
        <begin position="246"/>
        <end position="282"/>
    </location>
</feature>
<reference evidence="2 3" key="1">
    <citation type="submission" date="2016-08" db="EMBL/GenBank/DDBJ databases">
        <authorList>
            <person name="Seilhamer J.J."/>
        </authorList>
    </citation>
    <scope>NUCLEOTIDE SEQUENCE [LARGE SCALE GENOMIC DNA]</scope>
    <source>
        <strain evidence="2 3">KH-21-114</strain>
    </source>
</reference>
<dbReference type="AlphaFoldDB" id="A0A2S3WX65"/>
<sequence>MTALVRNKVSPAATPTTDIRPALTNLRTATSDGFVFDKATGEVLGSYICSDYRPEPFDYLVLPIQANPTFVIDEDGSPIEVPPAAVLPGLTAPALRFPIAIAPSYPEERSGKGRKAQVIQNGLCELMWAAKIEEVRLPWLDHYVHGAINTGPGRINGRYTVSPADVKKVLYLPELSVEAASRCLLNHDHEPMSVRQIQRVVEAARVALRGIALHFERQPEILSQLDLEIDFSPFWQTNVSEGKQTGRLEHPKKQEVLRLLDQGEAIKAIARQTGVSKTTVKKWQVEALAA</sequence>
<evidence type="ECO:0000259" key="1">
    <source>
        <dbReference type="Pfam" id="PF02796"/>
    </source>
</evidence>
<dbReference type="EMBL" id="MINH01000021">
    <property type="protein sequence ID" value="POG06027.1"/>
    <property type="molecule type" value="Genomic_DNA"/>
</dbReference>